<evidence type="ECO:0000256" key="13">
    <source>
        <dbReference type="SAM" id="MobiDB-lite"/>
    </source>
</evidence>
<keyword evidence="11" id="KW-0325">Glycoprotein</keyword>
<keyword evidence="10 14" id="KW-0472">Membrane</keyword>
<dbReference type="GO" id="GO:0030247">
    <property type="term" value="F:polysaccharide binding"/>
    <property type="evidence" value="ECO:0007669"/>
    <property type="project" value="InterPro"/>
</dbReference>
<evidence type="ECO:0000256" key="10">
    <source>
        <dbReference type="ARBA" id="ARBA00023136"/>
    </source>
</evidence>
<proteinExistence type="predicted"/>
<dbReference type="AlphaFoldDB" id="A0A6N2MRJ2"/>
<keyword evidence="6 12" id="KW-0547">Nucleotide-binding</keyword>
<evidence type="ECO:0000256" key="1">
    <source>
        <dbReference type="ARBA" id="ARBA00004479"/>
    </source>
</evidence>
<evidence type="ECO:0000256" key="5">
    <source>
        <dbReference type="ARBA" id="ARBA00022729"/>
    </source>
</evidence>
<dbReference type="GO" id="GO:0004674">
    <property type="term" value="F:protein serine/threonine kinase activity"/>
    <property type="evidence" value="ECO:0007669"/>
    <property type="project" value="UniProtKB-KW"/>
</dbReference>
<evidence type="ECO:0000313" key="17">
    <source>
        <dbReference type="EMBL" id="VFU56984.1"/>
    </source>
</evidence>
<accession>A0A6N2MRJ2</accession>
<dbReference type="EMBL" id="CAADRP010001930">
    <property type="protein sequence ID" value="VFU56984.1"/>
    <property type="molecule type" value="Genomic_DNA"/>
</dbReference>
<feature type="region of interest" description="Disordered" evidence="13">
    <location>
        <begin position="587"/>
        <end position="614"/>
    </location>
</feature>
<evidence type="ECO:0000256" key="4">
    <source>
        <dbReference type="ARBA" id="ARBA00022692"/>
    </source>
</evidence>
<evidence type="ECO:0000256" key="15">
    <source>
        <dbReference type="SAM" id="SignalP"/>
    </source>
</evidence>
<sequence>MTKMRGSPTASTTLFTLLIFLLTTKVLARFIPRVCSPSSCGDIEIIDYPFRLKTDPAVCGEPGFELSCENNKTILEFHSGKYLVKRISYDVQRLRVVDVNLANGSCSLPYKSVSVEEVMDDSRYRLHATTYASFIKCSSILNDRAYRLVPCLSGNGTSVYVTYDNYIISNLQGSCLFVSRVPTAYQAVMFPSYDSILQLMQTGFDLEWSFGCWYSSFSYDCPRSDYYLSPWFDALSLVWNFLSVIFFVGRFILAPIGIFGFLVHKYMTTKKAFGNEEVFLVNRQNLMPRRYAFSDIIAITNNFKDKLGQGGFGNVYKGQLRDAFLVAVKMLDNDKCNDEDFINEVSIIGRAHHVNIVRLVGFCSEGSNRALVFEYMANGSLDKLLFSRETELVLVSWEKLLQIAVGTARGIEHLHGGCSVCILHLDIKPHNVLLDSHFIPKVSDFGLAKCYPREKDFVSISTTKGTLGYVAPEVISRNLGSVSCKSDVYSFGMLLLEMARRRRDSDSKRNCSSDVYFPSWVYDHLSGRGDLELGNVAETEAAIARKLCIVGLWCIQKAASDRPSMTKVVEMLGADIDDLQLPSNALSFPQSISNEPQSDSSTKLLMPDTADQSL</sequence>
<keyword evidence="3" id="KW-0808">Transferase</keyword>
<dbReference type="InterPro" id="IPR025287">
    <property type="entry name" value="WAK_GUB"/>
</dbReference>
<dbReference type="Gene3D" id="3.30.200.20">
    <property type="entry name" value="Phosphorylase Kinase, domain 1"/>
    <property type="match status" value="1"/>
</dbReference>
<feature type="compositionally biased region" description="Polar residues" evidence="13">
    <location>
        <begin position="587"/>
        <end position="603"/>
    </location>
</feature>
<dbReference type="Pfam" id="PF07714">
    <property type="entry name" value="PK_Tyr_Ser-Thr"/>
    <property type="match status" value="1"/>
</dbReference>
<keyword evidence="4 14" id="KW-0812">Transmembrane</keyword>
<dbReference type="InterPro" id="IPR011009">
    <property type="entry name" value="Kinase-like_dom_sf"/>
</dbReference>
<keyword evidence="5 15" id="KW-0732">Signal</keyword>
<dbReference type="SMART" id="SM00220">
    <property type="entry name" value="S_TKc"/>
    <property type="match status" value="1"/>
</dbReference>
<evidence type="ECO:0000256" key="9">
    <source>
        <dbReference type="ARBA" id="ARBA00022989"/>
    </source>
</evidence>
<evidence type="ECO:0000256" key="11">
    <source>
        <dbReference type="ARBA" id="ARBA00023180"/>
    </source>
</evidence>
<dbReference type="InterPro" id="IPR008271">
    <property type="entry name" value="Ser/Thr_kinase_AS"/>
</dbReference>
<keyword evidence="9 14" id="KW-1133">Transmembrane helix</keyword>
<organism evidence="17">
    <name type="scientific">Salix viminalis</name>
    <name type="common">Common osier</name>
    <name type="synonym">Basket willow</name>
    <dbReference type="NCBI Taxonomy" id="40686"/>
    <lineage>
        <taxon>Eukaryota</taxon>
        <taxon>Viridiplantae</taxon>
        <taxon>Streptophyta</taxon>
        <taxon>Embryophyta</taxon>
        <taxon>Tracheophyta</taxon>
        <taxon>Spermatophyta</taxon>
        <taxon>Magnoliopsida</taxon>
        <taxon>eudicotyledons</taxon>
        <taxon>Gunneridae</taxon>
        <taxon>Pentapetalae</taxon>
        <taxon>rosids</taxon>
        <taxon>fabids</taxon>
        <taxon>Malpighiales</taxon>
        <taxon>Salicaceae</taxon>
        <taxon>Saliceae</taxon>
        <taxon>Salix</taxon>
    </lineage>
</organism>
<dbReference type="PROSITE" id="PS50011">
    <property type="entry name" value="PROTEIN_KINASE_DOM"/>
    <property type="match status" value="1"/>
</dbReference>
<dbReference type="PROSITE" id="PS00107">
    <property type="entry name" value="PROTEIN_KINASE_ATP"/>
    <property type="match status" value="1"/>
</dbReference>
<dbReference type="InterPro" id="IPR017441">
    <property type="entry name" value="Protein_kinase_ATP_BS"/>
</dbReference>
<gene>
    <name evidence="17" type="ORF">SVIM_LOCUS411347</name>
</gene>
<evidence type="ECO:0000256" key="6">
    <source>
        <dbReference type="ARBA" id="ARBA00022741"/>
    </source>
</evidence>
<feature type="transmembrane region" description="Helical" evidence="14">
    <location>
        <begin position="237"/>
        <end position="263"/>
    </location>
</feature>
<dbReference type="Gene3D" id="1.10.510.10">
    <property type="entry name" value="Transferase(Phosphotransferase) domain 1"/>
    <property type="match status" value="1"/>
</dbReference>
<dbReference type="PROSITE" id="PS00108">
    <property type="entry name" value="PROTEIN_KINASE_ST"/>
    <property type="match status" value="1"/>
</dbReference>
<dbReference type="SUPFAM" id="SSF56112">
    <property type="entry name" value="Protein kinase-like (PK-like)"/>
    <property type="match status" value="1"/>
</dbReference>
<dbReference type="InterPro" id="IPR045874">
    <property type="entry name" value="LRK10/LRL21-25-like"/>
</dbReference>
<dbReference type="InterPro" id="IPR000719">
    <property type="entry name" value="Prot_kinase_dom"/>
</dbReference>
<dbReference type="FunFam" id="3.30.200.20:FF:000178">
    <property type="entry name" value="serine/threonine-protein kinase PBS1-like"/>
    <property type="match status" value="1"/>
</dbReference>
<dbReference type="GO" id="GO:0005524">
    <property type="term" value="F:ATP binding"/>
    <property type="evidence" value="ECO:0007669"/>
    <property type="project" value="UniProtKB-UniRule"/>
</dbReference>
<keyword evidence="7" id="KW-0418">Kinase</keyword>
<name>A0A6N2MRJ2_SALVM</name>
<feature type="binding site" evidence="12">
    <location>
        <position position="329"/>
    </location>
    <ligand>
        <name>ATP</name>
        <dbReference type="ChEBI" id="CHEBI:30616"/>
    </ligand>
</feature>
<feature type="chain" id="PRO_5026987711" description="Protein kinase domain-containing protein" evidence="15">
    <location>
        <begin position="29"/>
        <end position="614"/>
    </location>
</feature>
<feature type="signal peptide" evidence="15">
    <location>
        <begin position="1"/>
        <end position="28"/>
    </location>
</feature>
<dbReference type="FunFam" id="1.10.510.10:FF:000590">
    <property type="entry name" value="PR5-like receptor kinase"/>
    <property type="match status" value="1"/>
</dbReference>
<keyword evidence="2" id="KW-0723">Serine/threonine-protein kinase</keyword>
<evidence type="ECO:0000256" key="7">
    <source>
        <dbReference type="ARBA" id="ARBA00022777"/>
    </source>
</evidence>
<evidence type="ECO:0000256" key="14">
    <source>
        <dbReference type="SAM" id="Phobius"/>
    </source>
</evidence>
<dbReference type="InterPro" id="IPR001245">
    <property type="entry name" value="Ser-Thr/Tyr_kinase_cat_dom"/>
</dbReference>
<dbReference type="Pfam" id="PF13947">
    <property type="entry name" value="GUB_WAK_bind"/>
    <property type="match status" value="1"/>
</dbReference>
<dbReference type="GO" id="GO:0016020">
    <property type="term" value="C:membrane"/>
    <property type="evidence" value="ECO:0007669"/>
    <property type="project" value="UniProtKB-SubCell"/>
</dbReference>
<evidence type="ECO:0000259" key="16">
    <source>
        <dbReference type="PROSITE" id="PS50011"/>
    </source>
</evidence>
<protein>
    <recommendedName>
        <fullName evidence="16">Protein kinase domain-containing protein</fullName>
    </recommendedName>
</protein>
<evidence type="ECO:0000256" key="3">
    <source>
        <dbReference type="ARBA" id="ARBA00022679"/>
    </source>
</evidence>
<dbReference type="PANTHER" id="PTHR27009">
    <property type="entry name" value="RUST RESISTANCE KINASE LR10-RELATED"/>
    <property type="match status" value="1"/>
</dbReference>
<evidence type="ECO:0000256" key="2">
    <source>
        <dbReference type="ARBA" id="ARBA00022527"/>
    </source>
</evidence>
<comment type="subcellular location">
    <subcellularLocation>
        <location evidence="1">Membrane</location>
        <topology evidence="1">Single-pass type I membrane protein</topology>
    </subcellularLocation>
</comment>
<feature type="domain" description="Protein kinase" evidence="16">
    <location>
        <begin position="301"/>
        <end position="581"/>
    </location>
</feature>
<keyword evidence="8 12" id="KW-0067">ATP-binding</keyword>
<reference evidence="17" key="1">
    <citation type="submission" date="2019-03" db="EMBL/GenBank/DDBJ databases">
        <authorList>
            <person name="Mank J."/>
            <person name="Almeida P."/>
        </authorList>
    </citation>
    <scope>NUCLEOTIDE SEQUENCE</scope>
    <source>
        <strain evidence="17">78183</strain>
    </source>
</reference>
<evidence type="ECO:0000256" key="12">
    <source>
        <dbReference type="PROSITE-ProRule" id="PRU10141"/>
    </source>
</evidence>
<evidence type="ECO:0000256" key="8">
    <source>
        <dbReference type="ARBA" id="ARBA00022840"/>
    </source>
</evidence>